<evidence type="ECO:0000259" key="8">
    <source>
        <dbReference type="SMART" id="SM00893"/>
    </source>
</evidence>
<evidence type="ECO:0000256" key="2">
    <source>
        <dbReference type="ARBA" id="ARBA00007557"/>
    </source>
</evidence>
<keyword evidence="10" id="KW-1185">Reference proteome</keyword>
<dbReference type="InterPro" id="IPR014730">
    <property type="entry name" value="ETF_a/b_N"/>
</dbReference>
<evidence type="ECO:0000313" key="9">
    <source>
        <dbReference type="EMBL" id="GAA2339809.1"/>
    </source>
</evidence>
<protein>
    <recommendedName>
        <fullName evidence="4">Electron transfer flavoprotein subunit beta</fullName>
    </recommendedName>
</protein>
<comment type="subunit">
    <text evidence="3">Heterodimer of an alpha and a beta subunit.</text>
</comment>
<dbReference type="Proteomes" id="UP001501444">
    <property type="component" value="Unassembled WGS sequence"/>
</dbReference>
<dbReference type="PANTHER" id="PTHR21294">
    <property type="entry name" value="ELECTRON TRANSFER FLAVOPROTEIN BETA-SUBUNIT"/>
    <property type="match status" value="1"/>
</dbReference>
<keyword evidence="5" id="KW-0813">Transport</keyword>
<dbReference type="InterPro" id="IPR014729">
    <property type="entry name" value="Rossmann-like_a/b/a_fold"/>
</dbReference>
<dbReference type="Gene3D" id="3.40.50.620">
    <property type="entry name" value="HUPs"/>
    <property type="match status" value="1"/>
</dbReference>
<dbReference type="PANTHER" id="PTHR21294:SF8">
    <property type="entry name" value="ELECTRON TRANSFER FLAVOPROTEIN SUBUNIT BETA"/>
    <property type="match status" value="1"/>
</dbReference>
<dbReference type="InterPro" id="IPR012255">
    <property type="entry name" value="ETF_b"/>
</dbReference>
<evidence type="ECO:0000313" key="10">
    <source>
        <dbReference type="Proteomes" id="UP001501444"/>
    </source>
</evidence>
<reference evidence="9 10" key="1">
    <citation type="journal article" date="2019" name="Int. J. Syst. Evol. Microbiol.">
        <title>The Global Catalogue of Microorganisms (GCM) 10K type strain sequencing project: providing services to taxonomists for standard genome sequencing and annotation.</title>
        <authorList>
            <consortium name="The Broad Institute Genomics Platform"/>
            <consortium name="The Broad Institute Genome Sequencing Center for Infectious Disease"/>
            <person name="Wu L."/>
            <person name="Ma J."/>
        </authorList>
    </citation>
    <scope>NUCLEOTIDE SEQUENCE [LARGE SCALE GENOMIC DNA]</scope>
    <source>
        <strain evidence="9 10">JCM 3272</strain>
    </source>
</reference>
<sequence length="262" mass="27639">MNVVVCVKYVPDAQSARGFNDTDSTTDRLGVEGRLSETDEYAVEEGLRRAGPDGGVVVVTVGPGPAVEAVRRALQMGAHRAVHVCDDDIHGSDALATSLVLAAAVRKAGGDALPDLVLMGMSSTDGVMGVVPAMVAERLGVPQVTFVSRLTIEGTRLIARRDSDTASDTIEANLPAVVSVTDQINEPRYPSFKDIMAAKRKPVDVWTLADLGIDRSSVGLGATRARVRSVVRRPPRGRATIVADEGQAGATLARFLTDGHFI</sequence>
<dbReference type="Pfam" id="PF01012">
    <property type="entry name" value="ETF"/>
    <property type="match status" value="1"/>
</dbReference>
<evidence type="ECO:0000256" key="5">
    <source>
        <dbReference type="ARBA" id="ARBA00022448"/>
    </source>
</evidence>
<comment type="function">
    <text evidence="7">The electron transfer flavoprotein serves as a specific electron acceptor for other dehydrogenases. It transfers the electrons to the main respiratory chain via ETF-ubiquinone oxidoreductase (ETF dehydrogenase).</text>
</comment>
<name>A0ABN3FXQ3_9ACTN</name>
<dbReference type="CDD" id="cd01714">
    <property type="entry name" value="ETF_beta"/>
    <property type="match status" value="1"/>
</dbReference>
<keyword evidence="6" id="KW-0249">Electron transport</keyword>
<evidence type="ECO:0000256" key="7">
    <source>
        <dbReference type="ARBA" id="ARBA00025649"/>
    </source>
</evidence>
<comment type="cofactor">
    <cofactor evidence="1">
        <name>FAD</name>
        <dbReference type="ChEBI" id="CHEBI:57692"/>
    </cofactor>
</comment>
<accession>A0ABN3FXQ3</accession>
<proteinExistence type="inferred from homology"/>
<dbReference type="EMBL" id="BAAARV010000019">
    <property type="protein sequence ID" value="GAA2339809.1"/>
    <property type="molecule type" value="Genomic_DNA"/>
</dbReference>
<dbReference type="SMART" id="SM00893">
    <property type="entry name" value="ETF"/>
    <property type="match status" value="1"/>
</dbReference>
<gene>
    <name evidence="9" type="ORF">GCM10010170_022240</name>
</gene>
<dbReference type="PIRSF" id="PIRSF000090">
    <property type="entry name" value="Beta-ETF"/>
    <property type="match status" value="1"/>
</dbReference>
<dbReference type="InterPro" id="IPR033948">
    <property type="entry name" value="ETF_beta_N"/>
</dbReference>
<evidence type="ECO:0000256" key="6">
    <source>
        <dbReference type="ARBA" id="ARBA00022982"/>
    </source>
</evidence>
<organism evidence="9 10">
    <name type="scientific">Dactylosporangium salmoneum</name>
    <dbReference type="NCBI Taxonomy" id="53361"/>
    <lineage>
        <taxon>Bacteria</taxon>
        <taxon>Bacillati</taxon>
        <taxon>Actinomycetota</taxon>
        <taxon>Actinomycetes</taxon>
        <taxon>Micromonosporales</taxon>
        <taxon>Micromonosporaceae</taxon>
        <taxon>Dactylosporangium</taxon>
    </lineage>
</organism>
<comment type="similarity">
    <text evidence="2">Belongs to the ETF beta-subunit/FixA family.</text>
</comment>
<evidence type="ECO:0000256" key="3">
    <source>
        <dbReference type="ARBA" id="ARBA00011355"/>
    </source>
</evidence>
<evidence type="ECO:0000256" key="1">
    <source>
        <dbReference type="ARBA" id="ARBA00001974"/>
    </source>
</evidence>
<dbReference type="SUPFAM" id="SSF52402">
    <property type="entry name" value="Adenine nucleotide alpha hydrolases-like"/>
    <property type="match status" value="1"/>
</dbReference>
<feature type="domain" description="Electron transfer flavoprotein alpha/beta-subunit N-terminal" evidence="8">
    <location>
        <begin position="23"/>
        <end position="215"/>
    </location>
</feature>
<evidence type="ECO:0000256" key="4">
    <source>
        <dbReference type="ARBA" id="ARBA00016797"/>
    </source>
</evidence>
<dbReference type="RefSeq" id="WP_344612224.1">
    <property type="nucleotide sequence ID" value="NZ_BAAARV010000019.1"/>
</dbReference>
<comment type="caution">
    <text evidence="9">The sequence shown here is derived from an EMBL/GenBank/DDBJ whole genome shotgun (WGS) entry which is preliminary data.</text>
</comment>